<feature type="domain" description="Carbohydrate kinase FGGY C-terminal" evidence="5">
    <location>
        <begin position="246"/>
        <end position="423"/>
    </location>
</feature>
<dbReference type="Gene3D" id="3.30.420.40">
    <property type="match status" value="2"/>
</dbReference>
<name>A0ABT1C522_9HYPH</name>
<evidence type="ECO:0000313" key="7">
    <source>
        <dbReference type="Proteomes" id="UP001205906"/>
    </source>
</evidence>
<evidence type="ECO:0000313" key="6">
    <source>
        <dbReference type="EMBL" id="MCO6049613.1"/>
    </source>
</evidence>
<dbReference type="Pfam" id="PF00370">
    <property type="entry name" value="FGGY_N"/>
    <property type="match status" value="1"/>
</dbReference>
<dbReference type="PANTHER" id="PTHR43095">
    <property type="entry name" value="SUGAR KINASE"/>
    <property type="match status" value="1"/>
</dbReference>
<dbReference type="CDD" id="cd07772">
    <property type="entry name" value="ASKHA_NBD_FGGY_NaCK-like"/>
    <property type="match status" value="1"/>
</dbReference>
<reference evidence="6 7" key="1">
    <citation type="submission" date="2022-06" db="EMBL/GenBank/DDBJ databases">
        <title>Mesorhizobium sp. strain RP14 Genome sequencing and assembly.</title>
        <authorList>
            <person name="Kim I."/>
        </authorList>
    </citation>
    <scope>NUCLEOTIDE SEQUENCE [LARGE SCALE GENOMIC DNA]</scope>
    <source>
        <strain evidence="7">RP14(2022)</strain>
    </source>
</reference>
<dbReference type="InterPro" id="IPR018484">
    <property type="entry name" value="FGGY_N"/>
</dbReference>
<feature type="domain" description="Carbohydrate kinase FGGY N-terminal" evidence="4">
    <location>
        <begin position="5"/>
        <end position="234"/>
    </location>
</feature>
<accession>A0ABT1C522</accession>
<dbReference type="SUPFAM" id="SSF53067">
    <property type="entry name" value="Actin-like ATPase domain"/>
    <property type="match status" value="2"/>
</dbReference>
<dbReference type="InterPro" id="IPR050406">
    <property type="entry name" value="FGGY_Carb_Kinase"/>
</dbReference>
<evidence type="ECO:0000256" key="3">
    <source>
        <dbReference type="ARBA" id="ARBA00022777"/>
    </source>
</evidence>
<protein>
    <submittedName>
        <fullName evidence="6">FGGY family carbohydrate kinase</fullName>
    </submittedName>
</protein>
<dbReference type="PANTHER" id="PTHR43095:SF5">
    <property type="entry name" value="XYLULOSE KINASE"/>
    <property type="match status" value="1"/>
</dbReference>
<dbReference type="InterPro" id="IPR049382">
    <property type="entry name" value="FGGY_C_2"/>
</dbReference>
<evidence type="ECO:0000259" key="4">
    <source>
        <dbReference type="Pfam" id="PF00370"/>
    </source>
</evidence>
<dbReference type="GO" id="GO:0016301">
    <property type="term" value="F:kinase activity"/>
    <property type="evidence" value="ECO:0007669"/>
    <property type="project" value="UniProtKB-KW"/>
</dbReference>
<dbReference type="RefSeq" id="WP_252817584.1">
    <property type="nucleotide sequence ID" value="NZ_JAMXQS010000003.1"/>
</dbReference>
<evidence type="ECO:0000259" key="5">
    <source>
        <dbReference type="Pfam" id="PF21546"/>
    </source>
</evidence>
<gene>
    <name evidence="6" type="ORF">NGM99_07385</name>
</gene>
<sequence length="467" mass="49836">MKTVAVFDVGKTNVKLSAVTPEGALVETLSAPNHVHDGPPFRHHDLGGLEKWLLDGLRDLGSRHTIEAIVSSAHGSGGVLVDADGPALPMVDYEQSVPAEVEDEYRRIVGSYRERGSAVMLGAAHLARQMLWMERCWPAAFGRAQAFLASPQYWAWRLSGVAASEVTSLAAQSHLWSPADGRLSKLVALKGWGHLMPPMRNAWDVLGPLKPQLASRTGLSPETRVLCGIHDSSANFYRYQAGGLSDLAVVSTGTWIVLLTDRTGVDFDCERPGHACNADIMGRPMPGMLTMGGREFAAVAGEARGPASLGIVKRLIETRTLALPSFGSDDGLFPGTARQGRLEGPLADDPEARFTLAVLYAALLTARCLADLPPARTVVLDGNFVREPLYGALVQALVPQRQVLVSLEAAGTAAGAALLAAHETRRAAAPLAVSKPDLTGIPDLSLYQPRWLEGASAIRAQTLEPIH</sequence>
<proteinExistence type="inferred from homology"/>
<keyword evidence="3 6" id="KW-0418">Kinase</keyword>
<comment type="similarity">
    <text evidence="1">Belongs to the FGGY kinase family.</text>
</comment>
<dbReference type="Pfam" id="PF21546">
    <property type="entry name" value="FGGY_C_2"/>
    <property type="match status" value="1"/>
</dbReference>
<evidence type="ECO:0000256" key="1">
    <source>
        <dbReference type="ARBA" id="ARBA00009156"/>
    </source>
</evidence>
<keyword evidence="2" id="KW-0808">Transferase</keyword>
<organism evidence="6 7">
    <name type="scientific">Mesorhizobium liriopis</name>
    <dbReference type="NCBI Taxonomy" id="2953882"/>
    <lineage>
        <taxon>Bacteria</taxon>
        <taxon>Pseudomonadati</taxon>
        <taxon>Pseudomonadota</taxon>
        <taxon>Alphaproteobacteria</taxon>
        <taxon>Hyphomicrobiales</taxon>
        <taxon>Phyllobacteriaceae</taxon>
        <taxon>Mesorhizobium</taxon>
    </lineage>
</organism>
<comment type="caution">
    <text evidence="6">The sequence shown here is derived from an EMBL/GenBank/DDBJ whole genome shotgun (WGS) entry which is preliminary data.</text>
</comment>
<keyword evidence="7" id="KW-1185">Reference proteome</keyword>
<evidence type="ECO:0000256" key="2">
    <source>
        <dbReference type="ARBA" id="ARBA00022679"/>
    </source>
</evidence>
<dbReference type="InterPro" id="IPR043129">
    <property type="entry name" value="ATPase_NBD"/>
</dbReference>
<dbReference type="Proteomes" id="UP001205906">
    <property type="component" value="Unassembled WGS sequence"/>
</dbReference>
<dbReference type="EMBL" id="JAMXQS010000003">
    <property type="protein sequence ID" value="MCO6049613.1"/>
    <property type="molecule type" value="Genomic_DNA"/>
</dbReference>